<sequence length="97" mass="11313">MVAEQGAPRTRRISLIRFTLRQLRKITKVADLFTLDTRSVLYRLAQSTRGRPRDAQDELRLVVPTTVREDFLHYAHDDFQGGHKGVKRTQEKLCSEF</sequence>
<comment type="caution">
    <text evidence="2">The sequence shown here is derived from an EMBL/GenBank/DDBJ whole genome shotgun (WGS) entry which is preliminary data.</text>
</comment>
<dbReference type="Proteomes" id="UP000198211">
    <property type="component" value="Unassembled WGS sequence"/>
</dbReference>
<name>A0A225WS62_9STRA</name>
<dbReference type="OrthoDB" id="126096at2759"/>
<feature type="domain" description="Integrase zinc-binding" evidence="1">
    <location>
        <begin position="63"/>
        <end position="97"/>
    </location>
</feature>
<gene>
    <name evidence="2" type="ORF">PHMEG_0005145</name>
</gene>
<dbReference type="AlphaFoldDB" id="A0A225WS62"/>
<dbReference type="InterPro" id="IPR041588">
    <property type="entry name" value="Integrase_H2C2"/>
</dbReference>
<evidence type="ECO:0000313" key="2">
    <source>
        <dbReference type="EMBL" id="OWZ20432.1"/>
    </source>
</evidence>
<proteinExistence type="predicted"/>
<dbReference type="Pfam" id="PF17921">
    <property type="entry name" value="Integrase_H2C2"/>
    <property type="match status" value="1"/>
</dbReference>
<evidence type="ECO:0000313" key="3">
    <source>
        <dbReference type="Proteomes" id="UP000198211"/>
    </source>
</evidence>
<dbReference type="EMBL" id="NBNE01000324">
    <property type="protein sequence ID" value="OWZ20432.1"/>
    <property type="molecule type" value="Genomic_DNA"/>
</dbReference>
<keyword evidence="3" id="KW-1185">Reference proteome</keyword>
<protein>
    <recommendedName>
        <fullName evidence="1">Integrase zinc-binding domain-containing protein</fullName>
    </recommendedName>
</protein>
<organism evidence="2 3">
    <name type="scientific">Phytophthora megakarya</name>
    <dbReference type="NCBI Taxonomy" id="4795"/>
    <lineage>
        <taxon>Eukaryota</taxon>
        <taxon>Sar</taxon>
        <taxon>Stramenopiles</taxon>
        <taxon>Oomycota</taxon>
        <taxon>Peronosporomycetes</taxon>
        <taxon>Peronosporales</taxon>
        <taxon>Peronosporaceae</taxon>
        <taxon>Phytophthora</taxon>
    </lineage>
</organism>
<accession>A0A225WS62</accession>
<reference evidence="3" key="1">
    <citation type="submission" date="2017-03" db="EMBL/GenBank/DDBJ databases">
        <title>Phytopthora megakarya and P. palmivora, two closely related causual agents of cacao black pod achieved similar genome size and gene model numbers by different mechanisms.</title>
        <authorList>
            <person name="Ali S."/>
            <person name="Shao J."/>
            <person name="Larry D.J."/>
            <person name="Kronmiller B."/>
            <person name="Shen D."/>
            <person name="Strem M.D."/>
            <person name="Melnick R.L."/>
            <person name="Guiltinan M.J."/>
            <person name="Tyler B.M."/>
            <person name="Meinhardt L.W."/>
            <person name="Bailey B.A."/>
        </authorList>
    </citation>
    <scope>NUCLEOTIDE SEQUENCE [LARGE SCALE GENOMIC DNA]</scope>
    <source>
        <strain evidence="3">zdho120</strain>
    </source>
</reference>
<dbReference type="Gene3D" id="1.10.340.70">
    <property type="match status" value="1"/>
</dbReference>
<evidence type="ECO:0000259" key="1">
    <source>
        <dbReference type="Pfam" id="PF17921"/>
    </source>
</evidence>